<dbReference type="InterPro" id="IPR022385">
    <property type="entry name" value="Rhs_assc_core"/>
</dbReference>
<accession>A0ABZ0GUE5</accession>
<dbReference type="InterPro" id="IPR050708">
    <property type="entry name" value="T6SS_VgrG/RHS"/>
</dbReference>
<dbReference type="InterPro" id="IPR045351">
    <property type="entry name" value="DUF6531"/>
</dbReference>
<reference evidence="5 6" key="1">
    <citation type="submission" date="2023-09" db="EMBL/GenBank/DDBJ databases">
        <authorList>
            <person name="Qi X."/>
        </authorList>
    </citation>
    <scope>NUCLEOTIDE SEQUENCE [LARGE SCALE GENOMIC DNA]</scope>
    <source>
        <strain evidence="5 6">S1-1</strain>
    </source>
</reference>
<organism evidence="5 6">
    <name type="scientific">Thalassotalea fonticola</name>
    <dbReference type="NCBI Taxonomy" id="3065649"/>
    <lineage>
        <taxon>Bacteria</taxon>
        <taxon>Pseudomonadati</taxon>
        <taxon>Pseudomonadota</taxon>
        <taxon>Gammaproteobacteria</taxon>
        <taxon>Alteromonadales</taxon>
        <taxon>Colwelliaceae</taxon>
        <taxon>Thalassotalea</taxon>
    </lineage>
</organism>
<evidence type="ECO:0000259" key="4">
    <source>
        <dbReference type="Pfam" id="PF25023"/>
    </source>
</evidence>
<dbReference type="InterPro" id="IPR056823">
    <property type="entry name" value="TEN-like_YD-shell"/>
</dbReference>
<dbReference type="Proteomes" id="UP001301442">
    <property type="component" value="Chromosome"/>
</dbReference>
<evidence type="ECO:0000256" key="1">
    <source>
        <dbReference type="ARBA" id="ARBA00022737"/>
    </source>
</evidence>
<proteinExistence type="predicted"/>
<dbReference type="Gene3D" id="2.180.10.10">
    <property type="entry name" value="RHS repeat-associated core"/>
    <property type="match status" value="3"/>
</dbReference>
<evidence type="ECO:0000313" key="5">
    <source>
        <dbReference type="EMBL" id="WOH39013.1"/>
    </source>
</evidence>
<gene>
    <name evidence="5" type="ORF">RI844_07265</name>
</gene>
<keyword evidence="6" id="KW-1185">Reference proteome</keyword>
<dbReference type="Pfam" id="PF05593">
    <property type="entry name" value="RHS_repeat"/>
    <property type="match status" value="1"/>
</dbReference>
<dbReference type="PANTHER" id="PTHR32305:SF15">
    <property type="entry name" value="PROTEIN RHSA-RELATED"/>
    <property type="match status" value="1"/>
</dbReference>
<protein>
    <submittedName>
        <fullName evidence="5">RHS repeat-associated core domain-containing protein</fullName>
    </submittedName>
</protein>
<keyword evidence="2" id="KW-0472">Membrane</keyword>
<dbReference type="NCBIfam" id="TIGR01643">
    <property type="entry name" value="YD_repeat_2x"/>
    <property type="match status" value="2"/>
</dbReference>
<keyword evidence="2" id="KW-0812">Transmembrane</keyword>
<feature type="transmembrane region" description="Helical" evidence="2">
    <location>
        <begin position="37"/>
        <end position="56"/>
    </location>
</feature>
<feature type="domain" description="Teneurin-like YD-shell" evidence="4">
    <location>
        <begin position="903"/>
        <end position="1100"/>
    </location>
</feature>
<name>A0ABZ0GUE5_9GAMM</name>
<dbReference type="PANTHER" id="PTHR32305">
    <property type="match status" value="1"/>
</dbReference>
<sequence>MNKAKAIGYLHHQGFTSQGGDMRPIFYRSSYSNTRHLFLPLLLLFSILFSIAANAVQPFHKPLGSLSGYEDEDHVATSGTEWTKRPKYTISAITPARINSHVARKVEILDYGTASGDKITWKFVNPDGDVVKDTDSNWTGTCWTLIFNSDCMTPGWWINSAYYVGNKVGTWTIETYDVSAGIETLVTAESFEVKGRVMQITNGSNLTVYENDNSIEPLALKLIDYDNTSGTPNKLVTFEVISRPKGKASGGLNYIFKQGSSGSKIDSIEATTNFEGIAKVFFESGNKYGTYTIKATSYWAPENPVEFQVTVKKGKDPDKEEDLITELVESGRNNGKPDQCDAIVGNPINVITGNKYQEEVDFQGEGFMPLEFVRYYNSWSNQSSGFGSKWSHTYSRFIETGTEEINGEQLTVAKLHRDDGKVIKFYKDRKSWVAVYADVRSKLSLSSKKWRFETKQNTVEVYDQSGKLESISHEDGNAYTLEYNYSNKLQYVNNPSGKRLTFEYHDDGKISRVYGGFNRNYRYESRGNGMLTSAAPSLYVNKSRIYYYEDENFSSLLTGLSVANANRVSTWQYNDRGLAISSFHGDNQDLVNVEYRNDGSRTVTHGNGDVTQYQAIGQLGLGLLSDVDGPTCNSGASSKKAYQYEPSTNNLLSKTIDGVTTAYGDYDENGNPGYIIKAVGTANEQRTDFTYDSWFDSKISHIIQNSVSGGEQISHFTYDEFGHLIQQRQQGYKPDGSPVERVISYQFYGPLKQLSAIDGPRTDVNDSYQFTYHPLAENDYNSAGLKDIIGPDGTLIKANISYDYSGNVESYTASNGLTVNNTYQRFVPELESYTETVNDVSRTTFITYIANNLIATITTGYGNEDATTLTFTYDVGQRLTKVSNGLGQYIEFVLDQQSNVIAENIYDESGILQQQITSVYDKYQHISKQTSANQMVESIYATDGRLQQQTDGNNITSSFSYDELKRLTTISKDVNGTNQATANSNNHFTYDVNNRHTGVTDANGNTTSYSYDDLGNLLSETSPDKGTSTFSYDDAGNRISVTDAKLQTFTYQFDAYNRLLSTDSFGSSNDITYFYDLCLNGIGKLCKVTKGNTELSYTYTAFGDVASQNQTIGNITTTVSYSYDLQGRLQDITYPSGSIVSYSYDLAGNIQAMQHTHNGTAQSIINDATYTFSGLLTRFNFANGLTLNKSYDLAGRAINVVNGPLDLQQSFDGAANLLSQSASLYSYDALNRLEYADTNVSQQAFTYDKNSNRLTVTENSIQTQYGIAINSNLITSINALVINTDANGNTLNRDGQTLQYTPYNQLSQITNVAQYSYNGLGQRVQKTLLATGSKTSFFYDLTGQLLVEMDENGNVTNEHIYLATMPVAVLKQQANNSELFYVHTDHLNTPRAITNSETSEVWHWQSDPFGNGMANEDVDSNGITFEYNKRFTGQYYDAESGLHYNYYRDYDPKTGRYLQSDPIGLNGGMNTFGYVGGNPLMYYDPYGLLEMDDIWSTIYVGTGGWSPDQSTVDFYAGFGDSMLLNTTKHIREWQNIKSVNDCSTSYKFGSYTGDAVGAFNIGKMSLVTLKNIKRAKSWRANSRTSRRTRNRKIEEAKNYREIGNNIIISAIGGHAVNSWVEFYKLINEN</sequence>
<keyword evidence="1" id="KW-0677">Repeat</keyword>
<dbReference type="InterPro" id="IPR006530">
    <property type="entry name" value="YD"/>
</dbReference>
<feature type="domain" description="Teneurin-like YD-shell" evidence="4">
    <location>
        <begin position="1223"/>
        <end position="1461"/>
    </location>
</feature>
<dbReference type="EMBL" id="CP136600">
    <property type="protein sequence ID" value="WOH39013.1"/>
    <property type="molecule type" value="Genomic_DNA"/>
</dbReference>
<dbReference type="RefSeq" id="WP_348397779.1">
    <property type="nucleotide sequence ID" value="NZ_CP136600.1"/>
</dbReference>
<dbReference type="Pfam" id="PF20148">
    <property type="entry name" value="DUF6531"/>
    <property type="match status" value="1"/>
</dbReference>
<evidence type="ECO:0000256" key="2">
    <source>
        <dbReference type="SAM" id="Phobius"/>
    </source>
</evidence>
<dbReference type="NCBIfam" id="TIGR03696">
    <property type="entry name" value="Rhs_assc_core"/>
    <property type="match status" value="1"/>
</dbReference>
<feature type="domain" description="DUF6531" evidence="3">
    <location>
        <begin position="345"/>
        <end position="425"/>
    </location>
</feature>
<evidence type="ECO:0000313" key="6">
    <source>
        <dbReference type="Proteomes" id="UP001301442"/>
    </source>
</evidence>
<keyword evidence="2" id="KW-1133">Transmembrane helix</keyword>
<evidence type="ECO:0000259" key="3">
    <source>
        <dbReference type="Pfam" id="PF20148"/>
    </source>
</evidence>
<dbReference type="InterPro" id="IPR031325">
    <property type="entry name" value="RHS_repeat"/>
</dbReference>
<dbReference type="Pfam" id="PF25023">
    <property type="entry name" value="TEN_YD-shell"/>
    <property type="match status" value="2"/>
</dbReference>